<evidence type="ECO:0000259" key="5">
    <source>
        <dbReference type="Pfam" id="PF02737"/>
    </source>
</evidence>
<dbReference type="Gene3D" id="1.10.1040.50">
    <property type="match status" value="1"/>
</dbReference>
<dbReference type="PANTHER" id="PTHR23309">
    <property type="entry name" value="3-HYDROXYACYL-COA DEHYROGENASE"/>
    <property type="match status" value="1"/>
</dbReference>
<comment type="catalytic activity">
    <reaction evidence="4">
        <text>a (3S)-3-hydroxyacyl-CoA + NAD(+) = a 3-oxoacyl-CoA + NADH + H(+)</text>
        <dbReference type="Rhea" id="RHEA:22432"/>
        <dbReference type="ChEBI" id="CHEBI:15378"/>
        <dbReference type="ChEBI" id="CHEBI:57318"/>
        <dbReference type="ChEBI" id="CHEBI:57540"/>
        <dbReference type="ChEBI" id="CHEBI:57945"/>
        <dbReference type="ChEBI" id="CHEBI:90726"/>
        <dbReference type="EC" id="1.1.1.35"/>
    </reaction>
</comment>
<dbReference type="CDD" id="cd06558">
    <property type="entry name" value="crotonase-like"/>
    <property type="match status" value="1"/>
</dbReference>
<proteinExistence type="predicted"/>
<dbReference type="InterPro" id="IPR029045">
    <property type="entry name" value="ClpP/crotonase-like_dom_sf"/>
</dbReference>
<evidence type="ECO:0000313" key="6">
    <source>
        <dbReference type="EMBL" id="SFP72739.1"/>
    </source>
</evidence>
<dbReference type="SUPFAM" id="SSF48179">
    <property type="entry name" value="6-phosphogluconate dehydrogenase C-terminal domain-like"/>
    <property type="match status" value="2"/>
</dbReference>
<dbReference type="SUPFAM" id="SSF52096">
    <property type="entry name" value="ClpP/crotonase"/>
    <property type="match status" value="1"/>
</dbReference>
<dbReference type="GO" id="GO:0016853">
    <property type="term" value="F:isomerase activity"/>
    <property type="evidence" value="ECO:0007669"/>
    <property type="project" value="UniProtKB-KW"/>
</dbReference>
<dbReference type="EMBL" id="FOXA01000011">
    <property type="protein sequence ID" value="SFP72739.1"/>
    <property type="molecule type" value="Genomic_DNA"/>
</dbReference>
<accession>A0A1I5SPT1</accession>
<dbReference type="InterPro" id="IPR036291">
    <property type="entry name" value="NAD(P)-bd_dom_sf"/>
</dbReference>
<keyword evidence="3" id="KW-0511">Multifunctional enzyme</keyword>
<dbReference type="Gene3D" id="3.90.226.10">
    <property type="entry name" value="2-enoyl-CoA Hydratase, Chain A, domain 1"/>
    <property type="match status" value="1"/>
</dbReference>
<dbReference type="GO" id="GO:0006631">
    <property type="term" value="P:fatty acid metabolic process"/>
    <property type="evidence" value="ECO:0007669"/>
    <property type="project" value="InterPro"/>
</dbReference>
<evidence type="ECO:0000313" key="7">
    <source>
        <dbReference type="Proteomes" id="UP000199356"/>
    </source>
</evidence>
<dbReference type="AlphaFoldDB" id="A0A1I5SPT1"/>
<dbReference type="GO" id="GO:0003857">
    <property type="term" value="F:(3S)-3-hydroxyacyl-CoA dehydrogenase (NAD+) activity"/>
    <property type="evidence" value="ECO:0007669"/>
    <property type="project" value="UniProtKB-EC"/>
</dbReference>
<evidence type="ECO:0000256" key="3">
    <source>
        <dbReference type="ARBA" id="ARBA00023268"/>
    </source>
</evidence>
<dbReference type="Pfam" id="PF02737">
    <property type="entry name" value="3HCDH_N"/>
    <property type="match status" value="1"/>
</dbReference>
<sequence length="683" mass="69024">MTAPLSYDVQGDLARIVLGDGRGNLPDRAARAALLDALDRADADPAVRAVVLAGAGGEFFSDTGLDAPDEVHEAPSLDVLCARLERMSKPVVAALAGAATGSGLELALAAHARVGGPRLSAALPGVAVGLPPAAGATQRLPRLVGAGAALDMLLTGRAVGAAEAVEKGLVDAVDEDPKGIAAALALELAAAPPVPASEREEGLADPARFIADVKAARADLTPAAPEVVHRLIECVEAALILPSEAGREVERTARTDCEDSDAAHALRHAALCEREAGRTEGEAARIHHVAVVGEAGAALAAECLAAGLEVTLVGLERAALDEALVDLFDALEAEIAAGRMTEDQRDDRLGLLEPTTRLEYVGEADVVIEGGENDPRLKTELLRAIGVAARPEAVIMSDAGLDPAALLAEAAGDAARFVAIDLSDGLPGIAGMCGAPGATAGTLATATALLRRLGRLPVRCGEAPGQVRAVLVSALARAVERLLLAGAGPDVIDAACRADGWAEGPCVLLDKLGLDRVSSEALTVEAHGWGVGGVWPLADLAAAGLTGRAAGRGLYAWRGDAPVKPAPEAAEIGEGAQPPAAAEIVRRIDAALAAAGGALAAAGGALVAGGGAAGVVDVDLAALHGLGFPRAKGGPMMAADLRGLLMLRRTLRTLRDEDAALWAEPAILAELIKNGRRFTDRPG</sequence>
<dbReference type="PANTHER" id="PTHR23309:SF49">
    <property type="entry name" value="PEROXISOMAL BIFUNCTIONAL ENZYME"/>
    <property type="match status" value="1"/>
</dbReference>
<evidence type="ECO:0000256" key="2">
    <source>
        <dbReference type="ARBA" id="ARBA00023239"/>
    </source>
</evidence>
<dbReference type="Gene3D" id="3.40.50.720">
    <property type="entry name" value="NAD(P)-binding Rossmann-like Domain"/>
    <property type="match status" value="1"/>
</dbReference>
<dbReference type="InterPro" id="IPR008927">
    <property type="entry name" value="6-PGluconate_DH-like_C_sf"/>
</dbReference>
<dbReference type="STRING" id="441119.SAMN04488047_111132"/>
<dbReference type="Pfam" id="PF00378">
    <property type="entry name" value="ECH_1"/>
    <property type="match status" value="1"/>
</dbReference>
<dbReference type="SUPFAM" id="SSF51735">
    <property type="entry name" value="NAD(P)-binding Rossmann-fold domains"/>
    <property type="match status" value="1"/>
</dbReference>
<feature type="domain" description="3-hydroxyacyl-CoA dehydrogenase NAD binding" evidence="5">
    <location>
        <begin position="289"/>
        <end position="462"/>
    </location>
</feature>
<name>A0A1I5SPT1_9RHOB</name>
<dbReference type="Proteomes" id="UP000199356">
    <property type="component" value="Unassembled WGS sequence"/>
</dbReference>
<dbReference type="GO" id="GO:0016829">
    <property type="term" value="F:lyase activity"/>
    <property type="evidence" value="ECO:0007669"/>
    <property type="project" value="UniProtKB-KW"/>
</dbReference>
<dbReference type="GO" id="GO:0070403">
    <property type="term" value="F:NAD+ binding"/>
    <property type="evidence" value="ECO:0007669"/>
    <property type="project" value="InterPro"/>
</dbReference>
<dbReference type="InterPro" id="IPR001753">
    <property type="entry name" value="Enoyl-CoA_hydra/iso"/>
</dbReference>
<keyword evidence="1" id="KW-0413">Isomerase</keyword>
<organism evidence="6 7">
    <name type="scientific">Tranquillimonas alkanivorans</name>
    <dbReference type="NCBI Taxonomy" id="441119"/>
    <lineage>
        <taxon>Bacteria</taxon>
        <taxon>Pseudomonadati</taxon>
        <taxon>Pseudomonadota</taxon>
        <taxon>Alphaproteobacteria</taxon>
        <taxon>Rhodobacterales</taxon>
        <taxon>Roseobacteraceae</taxon>
        <taxon>Tranquillimonas</taxon>
    </lineage>
</organism>
<evidence type="ECO:0000256" key="4">
    <source>
        <dbReference type="ARBA" id="ARBA00049556"/>
    </source>
</evidence>
<keyword evidence="7" id="KW-1185">Reference proteome</keyword>
<gene>
    <name evidence="6" type="ORF">SAMN04488047_111132</name>
</gene>
<dbReference type="InterPro" id="IPR006176">
    <property type="entry name" value="3-OHacyl-CoA_DH_NAD-bd"/>
</dbReference>
<protein>
    <submittedName>
        <fullName evidence="6">3-hydroxyacyl-CoA dehydrogenase</fullName>
    </submittedName>
</protein>
<keyword evidence="2" id="KW-0456">Lyase</keyword>
<reference evidence="6 7" key="1">
    <citation type="submission" date="2016-10" db="EMBL/GenBank/DDBJ databases">
        <authorList>
            <person name="de Groot N.N."/>
        </authorList>
    </citation>
    <scope>NUCLEOTIDE SEQUENCE [LARGE SCALE GENOMIC DNA]</scope>
    <source>
        <strain evidence="6 7">DSM 19547</strain>
    </source>
</reference>
<dbReference type="RefSeq" id="WP_177215165.1">
    <property type="nucleotide sequence ID" value="NZ_FOXA01000011.1"/>
</dbReference>
<evidence type="ECO:0000256" key="1">
    <source>
        <dbReference type="ARBA" id="ARBA00023235"/>
    </source>
</evidence>